<name>A0A822XQA7_NELNU</name>
<proteinExistence type="predicted"/>
<protein>
    <submittedName>
        <fullName evidence="1">Uncharacterized protein</fullName>
    </submittedName>
</protein>
<organism evidence="1 2">
    <name type="scientific">Nelumbo nucifera</name>
    <name type="common">Sacred lotus</name>
    <dbReference type="NCBI Taxonomy" id="4432"/>
    <lineage>
        <taxon>Eukaryota</taxon>
        <taxon>Viridiplantae</taxon>
        <taxon>Streptophyta</taxon>
        <taxon>Embryophyta</taxon>
        <taxon>Tracheophyta</taxon>
        <taxon>Spermatophyta</taxon>
        <taxon>Magnoliopsida</taxon>
        <taxon>Proteales</taxon>
        <taxon>Nelumbonaceae</taxon>
        <taxon>Nelumbo</taxon>
    </lineage>
</organism>
<keyword evidence="2" id="KW-1185">Reference proteome</keyword>
<sequence length="40" mass="4201">MELSERVDLESFGNAGGDIGFGLIGDPFGVDYTSDDGGYK</sequence>
<evidence type="ECO:0000313" key="2">
    <source>
        <dbReference type="Proteomes" id="UP000607653"/>
    </source>
</evidence>
<gene>
    <name evidence="1" type="ORF">HUJ06_024083</name>
</gene>
<dbReference type="EMBL" id="DUZY01000001">
    <property type="protein sequence ID" value="DAD22620.1"/>
    <property type="molecule type" value="Genomic_DNA"/>
</dbReference>
<accession>A0A822XQA7</accession>
<reference evidence="1 2" key="1">
    <citation type="journal article" date="2020" name="Mol. Biol. Evol.">
        <title>Distinct Expression and Methylation Patterns for Genes with Different Fates following a Single Whole-Genome Duplication in Flowering Plants.</title>
        <authorList>
            <person name="Shi T."/>
            <person name="Rahmani R.S."/>
            <person name="Gugger P.F."/>
            <person name="Wang M."/>
            <person name="Li H."/>
            <person name="Zhang Y."/>
            <person name="Li Z."/>
            <person name="Wang Q."/>
            <person name="Van de Peer Y."/>
            <person name="Marchal K."/>
            <person name="Chen J."/>
        </authorList>
    </citation>
    <scope>NUCLEOTIDE SEQUENCE [LARGE SCALE GENOMIC DNA]</scope>
    <source>
        <tissue evidence="1">Leaf</tissue>
    </source>
</reference>
<comment type="caution">
    <text evidence="1">The sequence shown here is derived from an EMBL/GenBank/DDBJ whole genome shotgun (WGS) entry which is preliminary data.</text>
</comment>
<evidence type="ECO:0000313" key="1">
    <source>
        <dbReference type="EMBL" id="DAD22620.1"/>
    </source>
</evidence>
<dbReference type="AlphaFoldDB" id="A0A822XQA7"/>
<dbReference type="Proteomes" id="UP000607653">
    <property type="component" value="Unassembled WGS sequence"/>
</dbReference>